<protein>
    <submittedName>
        <fullName evidence="6">ABC transporter ATP-binding protein</fullName>
    </submittedName>
</protein>
<sequence>MGAGPTGSAGSAAQAASPPAGPVLRARGLVREFRGFRAVDGVDLDVAEGSVHALVGPNGAGKTTLFNLLTGFLKPTAGSVVIDGHRELVGRSPEAISRLGVARSFQITSLFTDLTPQQHVELALAGPTGLGWRFWRSDRALERFAAPAAELLDRVGLAGHAGVPAGSLSYGRKRALELALALAMDPKVLLLDEPTAGMGVEDVDRTIELVRTIRAGRTVVMVEHNMNVVASLADQVTVLQHGKVLVEGAYAEIRHDPRVITAYLGDADAAR</sequence>
<dbReference type="InterPro" id="IPR027417">
    <property type="entry name" value="P-loop_NTPase"/>
</dbReference>
<dbReference type="InterPro" id="IPR003439">
    <property type="entry name" value="ABC_transporter-like_ATP-bd"/>
</dbReference>
<feature type="compositionally biased region" description="Low complexity" evidence="4">
    <location>
        <begin position="8"/>
        <end position="18"/>
    </location>
</feature>
<evidence type="ECO:0000313" key="6">
    <source>
        <dbReference type="EMBL" id="MFB9475724.1"/>
    </source>
</evidence>
<dbReference type="InterPro" id="IPR032823">
    <property type="entry name" value="BCA_ABC_TP_C"/>
</dbReference>
<dbReference type="PROSITE" id="PS50893">
    <property type="entry name" value="ABC_TRANSPORTER_2"/>
    <property type="match status" value="1"/>
</dbReference>
<dbReference type="SUPFAM" id="SSF52540">
    <property type="entry name" value="P-loop containing nucleoside triphosphate hydrolases"/>
    <property type="match status" value="1"/>
</dbReference>
<dbReference type="CDD" id="cd03219">
    <property type="entry name" value="ABC_Mj1267_LivG_branched"/>
    <property type="match status" value="1"/>
</dbReference>
<dbReference type="Pfam" id="PF00005">
    <property type="entry name" value="ABC_tran"/>
    <property type="match status" value="1"/>
</dbReference>
<dbReference type="Gene3D" id="3.40.50.300">
    <property type="entry name" value="P-loop containing nucleotide triphosphate hydrolases"/>
    <property type="match status" value="1"/>
</dbReference>
<gene>
    <name evidence="6" type="ORF">ACFFR3_40070</name>
</gene>
<dbReference type="RefSeq" id="WP_364375487.1">
    <property type="nucleotide sequence ID" value="NZ_JBHMCF010000045.1"/>
</dbReference>
<dbReference type="InterPro" id="IPR003593">
    <property type="entry name" value="AAA+_ATPase"/>
</dbReference>
<dbReference type="Proteomes" id="UP001589568">
    <property type="component" value="Unassembled WGS sequence"/>
</dbReference>
<evidence type="ECO:0000256" key="1">
    <source>
        <dbReference type="ARBA" id="ARBA00022448"/>
    </source>
</evidence>
<comment type="caution">
    <text evidence="6">The sequence shown here is derived from an EMBL/GenBank/DDBJ whole genome shotgun (WGS) entry which is preliminary data.</text>
</comment>
<dbReference type="EMBL" id="JBHMCF010000045">
    <property type="protein sequence ID" value="MFB9475724.1"/>
    <property type="molecule type" value="Genomic_DNA"/>
</dbReference>
<dbReference type="InterPro" id="IPR051120">
    <property type="entry name" value="ABC_AA/LPS_Transport"/>
</dbReference>
<keyword evidence="2" id="KW-0547">Nucleotide-binding</keyword>
<feature type="region of interest" description="Disordered" evidence="4">
    <location>
        <begin position="1"/>
        <end position="20"/>
    </location>
</feature>
<dbReference type="SMART" id="SM00382">
    <property type="entry name" value="AAA"/>
    <property type="match status" value="1"/>
</dbReference>
<evidence type="ECO:0000313" key="7">
    <source>
        <dbReference type="Proteomes" id="UP001589568"/>
    </source>
</evidence>
<keyword evidence="1" id="KW-0813">Transport</keyword>
<name>A0ABV5NZH9_9ACTN</name>
<feature type="domain" description="ABC transporter" evidence="5">
    <location>
        <begin position="24"/>
        <end position="266"/>
    </location>
</feature>
<dbReference type="PANTHER" id="PTHR45772:SF3">
    <property type="entry name" value="ABC TRANSPORTER ATP-BINDING PROTEIN"/>
    <property type="match status" value="1"/>
</dbReference>
<accession>A0ABV5NZH9</accession>
<dbReference type="Pfam" id="PF12399">
    <property type="entry name" value="BCA_ABC_TP_C"/>
    <property type="match status" value="1"/>
</dbReference>
<evidence type="ECO:0000256" key="2">
    <source>
        <dbReference type="ARBA" id="ARBA00022741"/>
    </source>
</evidence>
<evidence type="ECO:0000256" key="4">
    <source>
        <dbReference type="SAM" id="MobiDB-lite"/>
    </source>
</evidence>
<evidence type="ECO:0000259" key="5">
    <source>
        <dbReference type="PROSITE" id="PS50893"/>
    </source>
</evidence>
<proteinExistence type="predicted"/>
<keyword evidence="3 6" id="KW-0067">ATP-binding</keyword>
<evidence type="ECO:0000256" key="3">
    <source>
        <dbReference type="ARBA" id="ARBA00022840"/>
    </source>
</evidence>
<dbReference type="GO" id="GO:0005524">
    <property type="term" value="F:ATP binding"/>
    <property type="evidence" value="ECO:0007669"/>
    <property type="project" value="UniProtKB-KW"/>
</dbReference>
<reference evidence="6 7" key="1">
    <citation type="submission" date="2024-09" db="EMBL/GenBank/DDBJ databases">
        <authorList>
            <person name="Sun Q."/>
            <person name="Mori K."/>
        </authorList>
    </citation>
    <scope>NUCLEOTIDE SEQUENCE [LARGE SCALE GENOMIC DNA]</scope>
    <source>
        <strain evidence="6 7">JCM 3324</strain>
    </source>
</reference>
<keyword evidence="7" id="KW-1185">Reference proteome</keyword>
<dbReference type="PANTHER" id="PTHR45772">
    <property type="entry name" value="CONSERVED COMPONENT OF ABC TRANSPORTER FOR NATURAL AMINO ACIDS-RELATED"/>
    <property type="match status" value="1"/>
</dbReference>
<organism evidence="6 7">
    <name type="scientific">Nonomuraea salmonea</name>
    <dbReference type="NCBI Taxonomy" id="46181"/>
    <lineage>
        <taxon>Bacteria</taxon>
        <taxon>Bacillati</taxon>
        <taxon>Actinomycetota</taxon>
        <taxon>Actinomycetes</taxon>
        <taxon>Streptosporangiales</taxon>
        <taxon>Streptosporangiaceae</taxon>
        <taxon>Nonomuraea</taxon>
    </lineage>
</organism>